<organism evidence="4 5">
    <name type="scientific">Myceligenerans pegani</name>
    <dbReference type="NCBI Taxonomy" id="2776917"/>
    <lineage>
        <taxon>Bacteria</taxon>
        <taxon>Bacillati</taxon>
        <taxon>Actinomycetota</taxon>
        <taxon>Actinomycetes</taxon>
        <taxon>Micrococcales</taxon>
        <taxon>Promicromonosporaceae</taxon>
        <taxon>Myceligenerans</taxon>
    </lineage>
</organism>
<feature type="domain" description="Ferritin/DPS" evidence="3">
    <location>
        <begin position="27"/>
        <end position="162"/>
    </location>
</feature>
<dbReference type="PRINTS" id="PR01346">
    <property type="entry name" value="HELNAPAPROT"/>
</dbReference>
<protein>
    <submittedName>
        <fullName evidence="4">DNA starvation/stationary phase protection protein</fullName>
    </submittedName>
</protein>
<proteinExistence type="inferred from homology"/>
<dbReference type="InterPro" id="IPR008331">
    <property type="entry name" value="Ferritin_DPS_dom"/>
</dbReference>
<dbReference type="InterPro" id="IPR009078">
    <property type="entry name" value="Ferritin-like_SF"/>
</dbReference>
<dbReference type="PANTHER" id="PTHR42932">
    <property type="entry name" value="GENERAL STRESS PROTEIN 20U"/>
    <property type="match status" value="1"/>
</dbReference>
<evidence type="ECO:0000313" key="5">
    <source>
        <dbReference type="Proteomes" id="UP000625527"/>
    </source>
</evidence>
<dbReference type="Pfam" id="PF00210">
    <property type="entry name" value="Ferritin"/>
    <property type="match status" value="1"/>
</dbReference>
<accession>A0ABR9MYS7</accession>
<evidence type="ECO:0000259" key="3">
    <source>
        <dbReference type="Pfam" id="PF00210"/>
    </source>
</evidence>
<dbReference type="PIRSF" id="PIRSF005900">
    <property type="entry name" value="Dps"/>
    <property type="match status" value="1"/>
</dbReference>
<evidence type="ECO:0000256" key="2">
    <source>
        <dbReference type="RuleBase" id="RU003875"/>
    </source>
</evidence>
<evidence type="ECO:0000256" key="1">
    <source>
        <dbReference type="ARBA" id="ARBA00009497"/>
    </source>
</evidence>
<dbReference type="CDD" id="cd01043">
    <property type="entry name" value="DPS"/>
    <property type="match status" value="1"/>
</dbReference>
<gene>
    <name evidence="4" type="ORF">IHE71_12500</name>
</gene>
<sequence>MIADLAAQDHPDGPASSTAQAESVAGLLQPVVADLIVLVLYAKNAHWNVSGPGFRSAHLALDELVVITSSAADSVAERLRALGVGVDGTPQAVTTRMATVSPVAHPTGTTVPVMLSWVADLIGIVTTRLRAAAGRVGQTDAPTGDLLNAITLDLEKQKWLLSSES</sequence>
<dbReference type="Gene3D" id="1.20.1260.10">
    <property type="match status" value="1"/>
</dbReference>
<comment type="similarity">
    <text evidence="1 2">Belongs to the Dps family.</text>
</comment>
<dbReference type="Proteomes" id="UP000625527">
    <property type="component" value="Unassembled WGS sequence"/>
</dbReference>
<name>A0ABR9MYS7_9MICO</name>
<keyword evidence="5" id="KW-1185">Reference proteome</keyword>
<dbReference type="InterPro" id="IPR012347">
    <property type="entry name" value="Ferritin-like"/>
</dbReference>
<reference evidence="4 5" key="1">
    <citation type="submission" date="2020-10" db="EMBL/GenBank/DDBJ databases">
        <title>Myceligenerans pegani sp. nov., an endophytic actinomycete isolated from Peganum harmala L. in Xinjiang, China.</title>
        <authorList>
            <person name="Xin L."/>
        </authorList>
    </citation>
    <scope>NUCLEOTIDE SEQUENCE [LARGE SCALE GENOMIC DNA]</scope>
    <source>
        <strain evidence="4 5">TRM65318</strain>
    </source>
</reference>
<dbReference type="RefSeq" id="WP_192863100.1">
    <property type="nucleotide sequence ID" value="NZ_JADAQT010000086.1"/>
</dbReference>
<dbReference type="InterPro" id="IPR002177">
    <property type="entry name" value="DPS_DNA-bd"/>
</dbReference>
<dbReference type="PANTHER" id="PTHR42932:SF2">
    <property type="entry name" value="DNA PROTECTION DURING STARVATION PROTEIN 1"/>
    <property type="match status" value="1"/>
</dbReference>
<comment type="caution">
    <text evidence="4">The sequence shown here is derived from an EMBL/GenBank/DDBJ whole genome shotgun (WGS) entry which is preliminary data.</text>
</comment>
<dbReference type="EMBL" id="JADAQT010000086">
    <property type="protein sequence ID" value="MBE1876529.1"/>
    <property type="molecule type" value="Genomic_DNA"/>
</dbReference>
<dbReference type="SUPFAM" id="SSF47240">
    <property type="entry name" value="Ferritin-like"/>
    <property type="match status" value="1"/>
</dbReference>
<evidence type="ECO:0000313" key="4">
    <source>
        <dbReference type="EMBL" id="MBE1876529.1"/>
    </source>
</evidence>